<dbReference type="SUPFAM" id="SSF52096">
    <property type="entry name" value="ClpP/crotonase"/>
    <property type="match status" value="1"/>
</dbReference>
<dbReference type="AlphaFoldDB" id="A0A3A3FL46"/>
<evidence type="ECO:0000313" key="1">
    <source>
        <dbReference type="EMBL" id="RJF96213.1"/>
    </source>
</evidence>
<reference evidence="2" key="1">
    <citation type="submission" date="2018-09" db="EMBL/GenBank/DDBJ databases">
        <authorList>
            <person name="Zhu H."/>
        </authorList>
    </citation>
    <scope>NUCLEOTIDE SEQUENCE [LARGE SCALE GENOMIC DNA]</scope>
    <source>
        <strain evidence="2">K1R23-30</strain>
    </source>
</reference>
<dbReference type="CDD" id="cd06558">
    <property type="entry name" value="crotonase-like"/>
    <property type="match status" value="1"/>
</dbReference>
<comment type="caution">
    <text evidence="1">The sequence shown here is derived from an EMBL/GenBank/DDBJ whole genome shotgun (WGS) entry which is preliminary data.</text>
</comment>
<dbReference type="InterPro" id="IPR001753">
    <property type="entry name" value="Enoyl-CoA_hydra/iso"/>
</dbReference>
<gene>
    <name evidence="1" type="ORF">D3871_23120</name>
</gene>
<dbReference type="InterPro" id="IPR029045">
    <property type="entry name" value="ClpP/crotonase-like_dom_sf"/>
</dbReference>
<dbReference type="Proteomes" id="UP000265955">
    <property type="component" value="Unassembled WGS sequence"/>
</dbReference>
<dbReference type="EMBL" id="QYUO01000002">
    <property type="protein sequence ID" value="RJF96213.1"/>
    <property type="molecule type" value="Genomic_DNA"/>
</dbReference>
<keyword evidence="2" id="KW-1185">Reference proteome</keyword>
<dbReference type="Pfam" id="PF00378">
    <property type="entry name" value="ECH_1"/>
    <property type="match status" value="1"/>
</dbReference>
<keyword evidence="1" id="KW-0413">Isomerase</keyword>
<dbReference type="Gene3D" id="3.90.226.10">
    <property type="entry name" value="2-enoyl-CoA Hydratase, Chain A, domain 1"/>
    <property type="match status" value="1"/>
</dbReference>
<organism evidence="1 2">
    <name type="scientific">Noviherbaspirillum saxi</name>
    <dbReference type="NCBI Taxonomy" id="2320863"/>
    <lineage>
        <taxon>Bacteria</taxon>
        <taxon>Pseudomonadati</taxon>
        <taxon>Pseudomonadota</taxon>
        <taxon>Betaproteobacteria</taxon>
        <taxon>Burkholderiales</taxon>
        <taxon>Oxalobacteraceae</taxon>
        <taxon>Noviherbaspirillum</taxon>
    </lineage>
</organism>
<dbReference type="PANTHER" id="PTHR11941:SF54">
    <property type="entry name" value="ENOYL-COA HYDRATASE, MITOCHONDRIAL"/>
    <property type="match status" value="1"/>
</dbReference>
<sequence length="250" mass="27960">MRLINNMSDESPSLECVGATATILLQRPREHNRIDPDDIAVIRSHLDNIQQRSDIRVVVFSGRGDKTFSSGYTIQALVEKLDRNFEELLDAVENYPLPTICALNGSVYGGATDLALCCDVRIGVRNSRMFMPAAKFGLHYYPGGLRRYVAQLGPSETKRLFLTAAAIDDEEMLRIGFLNELVEREQLPAKVREYADAIAACEPHTVISLKRQINAIAAAEPSAATFRDDYERSLRSEAFRLRVNAVAKRE</sequence>
<protein>
    <submittedName>
        <fullName evidence="1">Enoyl-CoA hydratase/isomerase family protein</fullName>
    </submittedName>
</protein>
<dbReference type="GO" id="GO:0016853">
    <property type="term" value="F:isomerase activity"/>
    <property type="evidence" value="ECO:0007669"/>
    <property type="project" value="UniProtKB-KW"/>
</dbReference>
<accession>A0A3A3FL46</accession>
<name>A0A3A3FL46_9BURK</name>
<dbReference type="GO" id="GO:0006635">
    <property type="term" value="P:fatty acid beta-oxidation"/>
    <property type="evidence" value="ECO:0007669"/>
    <property type="project" value="TreeGrafter"/>
</dbReference>
<dbReference type="PANTHER" id="PTHR11941">
    <property type="entry name" value="ENOYL-COA HYDRATASE-RELATED"/>
    <property type="match status" value="1"/>
</dbReference>
<proteinExistence type="predicted"/>
<evidence type="ECO:0000313" key="2">
    <source>
        <dbReference type="Proteomes" id="UP000265955"/>
    </source>
</evidence>